<evidence type="ECO:0000313" key="2">
    <source>
        <dbReference type="EMBL" id="OOH71193.1"/>
    </source>
</evidence>
<comment type="caution">
    <text evidence="2">The sequence shown here is derived from an EMBL/GenBank/DDBJ whole genome shotgun (WGS) entry which is preliminary data.</text>
</comment>
<feature type="compositionally biased region" description="Basic and acidic residues" evidence="1">
    <location>
        <begin position="21"/>
        <end position="33"/>
    </location>
</feature>
<organism evidence="2 3">
    <name type="scientific">Leptospirillum ferriphilum</name>
    <dbReference type="NCBI Taxonomy" id="178606"/>
    <lineage>
        <taxon>Bacteria</taxon>
        <taxon>Pseudomonadati</taxon>
        <taxon>Nitrospirota</taxon>
        <taxon>Nitrospiria</taxon>
        <taxon>Nitrospirales</taxon>
        <taxon>Nitrospiraceae</taxon>
        <taxon>Leptospirillum</taxon>
    </lineage>
</organism>
<sequence>MFFIPEMEKGGSRRPPSGSRNPDDRKEHGQMKERRMDCLVQDRRLIPTFAQMWRDRSLHPDIVFRIRRRTPPRKKKPL</sequence>
<evidence type="ECO:0000256" key="1">
    <source>
        <dbReference type="SAM" id="MobiDB-lite"/>
    </source>
</evidence>
<gene>
    <name evidence="2" type="ORF">BOX24_09110</name>
</gene>
<dbReference type="AlphaFoldDB" id="A0A1V3STC8"/>
<dbReference type="Proteomes" id="UP000188586">
    <property type="component" value="Unassembled WGS sequence"/>
</dbReference>
<evidence type="ECO:0000313" key="3">
    <source>
        <dbReference type="Proteomes" id="UP000188586"/>
    </source>
</evidence>
<accession>A0A1V3STC8</accession>
<proteinExistence type="predicted"/>
<name>A0A1V3STC8_9BACT</name>
<feature type="compositionally biased region" description="Basic and acidic residues" evidence="1">
    <location>
        <begin position="1"/>
        <end position="11"/>
    </location>
</feature>
<protein>
    <submittedName>
        <fullName evidence="2">Uncharacterized protein</fullName>
    </submittedName>
</protein>
<reference evidence="2 3" key="1">
    <citation type="submission" date="2016-11" db="EMBL/GenBank/DDBJ databases">
        <title>Comparative genomics of co-occurring bacteria in distinct bioleaching systems unravels niche-specific adaptation.</title>
        <authorList>
            <person name="Zhang X."/>
            <person name="Liu X."/>
            <person name="Yin H."/>
        </authorList>
    </citation>
    <scope>NUCLEOTIDE SEQUENCE [LARGE SCALE GENOMIC DNA]</scope>
    <source>
        <strain evidence="2 3">DX</strain>
    </source>
</reference>
<dbReference type="EMBL" id="MPOJ01000018">
    <property type="protein sequence ID" value="OOH71193.1"/>
    <property type="molecule type" value="Genomic_DNA"/>
</dbReference>
<feature type="region of interest" description="Disordered" evidence="1">
    <location>
        <begin position="1"/>
        <end position="33"/>
    </location>
</feature>